<keyword evidence="2" id="KW-0597">Phosphoprotein</keyword>
<organism evidence="4 5">
    <name type="scientific">Actinomadura barringtoniae</name>
    <dbReference type="NCBI Taxonomy" id="1427535"/>
    <lineage>
        <taxon>Bacteria</taxon>
        <taxon>Bacillati</taxon>
        <taxon>Actinomycetota</taxon>
        <taxon>Actinomycetes</taxon>
        <taxon>Streptosporangiales</taxon>
        <taxon>Thermomonosporaceae</taxon>
        <taxon>Actinomadura</taxon>
    </lineage>
</organism>
<dbReference type="InterPro" id="IPR009081">
    <property type="entry name" value="PP-bd_ACP"/>
</dbReference>
<proteinExistence type="predicted"/>
<dbReference type="SUPFAM" id="SSF47336">
    <property type="entry name" value="ACP-like"/>
    <property type="match status" value="1"/>
</dbReference>
<dbReference type="AlphaFoldDB" id="A0A939P9Z5"/>
<keyword evidence="1" id="KW-0596">Phosphopantetheine</keyword>
<comment type="caution">
    <text evidence="4">The sequence shown here is derived from an EMBL/GenBank/DDBJ whole genome shotgun (WGS) entry which is preliminary data.</text>
</comment>
<dbReference type="InterPro" id="IPR006162">
    <property type="entry name" value="Ppantetheine_attach_site"/>
</dbReference>
<evidence type="ECO:0000313" key="5">
    <source>
        <dbReference type="Proteomes" id="UP000669179"/>
    </source>
</evidence>
<accession>A0A939P9Z5</accession>
<keyword evidence="5" id="KW-1185">Reference proteome</keyword>
<dbReference type="PROSITE" id="PS50075">
    <property type="entry name" value="CARRIER"/>
    <property type="match status" value="1"/>
</dbReference>
<sequence length="89" mass="9952">MKLFRGRDTRSRVLSLLAQTRPDLSARELRGEQRLQQDLGLDSLSVVALAVRLHEEWGLDLVVLAEQAPSIVTVDDLVRTVENLTDGTE</sequence>
<dbReference type="RefSeq" id="WP_208256243.1">
    <property type="nucleotide sequence ID" value="NZ_JAGEOJ010000006.1"/>
</dbReference>
<dbReference type="Proteomes" id="UP000669179">
    <property type="component" value="Unassembled WGS sequence"/>
</dbReference>
<reference evidence="4" key="1">
    <citation type="submission" date="2021-03" db="EMBL/GenBank/DDBJ databases">
        <authorList>
            <person name="Kanchanasin P."/>
            <person name="Saeng-In P."/>
            <person name="Phongsopitanun W."/>
            <person name="Yuki M."/>
            <person name="Kudo T."/>
            <person name="Ohkuma M."/>
            <person name="Tanasupawat S."/>
        </authorList>
    </citation>
    <scope>NUCLEOTIDE SEQUENCE</scope>
    <source>
        <strain evidence="4">GKU 128</strain>
    </source>
</reference>
<gene>
    <name evidence="4" type="ORF">J4573_15830</name>
</gene>
<protein>
    <recommendedName>
        <fullName evidence="3">Carrier domain-containing protein</fullName>
    </recommendedName>
</protein>
<evidence type="ECO:0000313" key="4">
    <source>
        <dbReference type="EMBL" id="MBO2448573.1"/>
    </source>
</evidence>
<dbReference type="PROSITE" id="PS00012">
    <property type="entry name" value="PHOSPHOPANTETHEINE"/>
    <property type="match status" value="1"/>
</dbReference>
<dbReference type="Pfam" id="PF00550">
    <property type="entry name" value="PP-binding"/>
    <property type="match status" value="1"/>
</dbReference>
<evidence type="ECO:0000256" key="2">
    <source>
        <dbReference type="ARBA" id="ARBA00022553"/>
    </source>
</evidence>
<evidence type="ECO:0000256" key="1">
    <source>
        <dbReference type="ARBA" id="ARBA00022450"/>
    </source>
</evidence>
<dbReference type="EMBL" id="JAGEOJ010000006">
    <property type="protein sequence ID" value="MBO2448573.1"/>
    <property type="molecule type" value="Genomic_DNA"/>
</dbReference>
<dbReference type="Gene3D" id="1.10.1200.10">
    <property type="entry name" value="ACP-like"/>
    <property type="match status" value="1"/>
</dbReference>
<feature type="domain" description="Carrier" evidence="3">
    <location>
        <begin position="7"/>
        <end position="85"/>
    </location>
</feature>
<name>A0A939P9Z5_9ACTN</name>
<dbReference type="InterPro" id="IPR036736">
    <property type="entry name" value="ACP-like_sf"/>
</dbReference>
<evidence type="ECO:0000259" key="3">
    <source>
        <dbReference type="PROSITE" id="PS50075"/>
    </source>
</evidence>